<keyword evidence="9" id="KW-1185">Reference proteome</keyword>
<dbReference type="AlphaFoldDB" id="A0A4R0MPT3"/>
<keyword evidence="5" id="KW-0998">Cell outer membrane</keyword>
<protein>
    <submittedName>
        <fullName evidence="8">RagB/SusD family nutrient uptake outer membrane protein</fullName>
    </submittedName>
</protein>
<dbReference type="GO" id="GO:0009279">
    <property type="term" value="C:cell outer membrane"/>
    <property type="evidence" value="ECO:0007669"/>
    <property type="project" value="UniProtKB-SubCell"/>
</dbReference>
<evidence type="ECO:0000256" key="4">
    <source>
        <dbReference type="ARBA" id="ARBA00023136"/>
    </source>
</evidence>
<evidence type="ECO:0000256" key="5">
    <source>
        <dbReference type="ARBA" id="ARBA00023237"/>
    </source>
</evidence>
<evidence type="ECO:0000256" key="2">
    <source>
        <dbReference type="ARBA" id="ARBA00006275"/>
    </source>
</evidence>
<reference evidence="8 9" key="1">
    <citation type="submission" date="2019-02" db="EMBL/GenBank/DDBJ databases">
        <title>Pedobacter sp. RP-1-13 sp. nov., isolated from Arctic soil.</title>
        <authorList>
            <person name="Dahal R.H."/>
        </authorList>
    </citation>
    <scope>NUCLEOTIDE SEQUENCE [LARGE SCALE GENOMIC DNA]</scope>
    <source>
        <strain evidence="8 9">RP-1-13</strain>
    </source>
</reference>
<dbReference type="SUPFAM" id="SSF48452">
    <property type="entry name" value="TPR-like"/>
    <property type="match status" value="1"/>
</dbReference>
<keyword evidence="4" id="KW-0472">Membrane</keyword>
<feature type="domain" description="RagB/SusD" evidence="6">
    <location>
        <begin position="308"/>
        <end position="598"/>
    </location>
</feature>
<evidence type="ECO:0000256" key="3">
    <source>
        <dbReference type="ARBA" id="ARBA00022729"/>
    </source>
</evidence>
<comment type="subcellular location">
    <subcellularLocation>
        <location evidence="1">Cell outer membrane</location>
    </subcellularLocation>
</comment>
<dbReference type="InterPro" id="IPR033985">
    <property type="entry name" value="SusD-like_N"/>
</dbReference>
<comment type="similarity">
    <text evidence="2">Belongs to the SusD family.</text>
</comment>
<dbReference type="InterPro" id="IPR012944">
    <property type="entry name" value="SusD_RagB_dom"/>
</dbReference>
<feature type="domain" description="SusD-like N-terminal" evidence="7">
    <location>
        <begin position="10"/>
        <end position="189"/>
    </location>
</feature>
<evidence type="ECO:0000259" key="6">
    <source>
        <dbReference type="Pfam" id="PF07980"/>
    </source>
</evidence>
<keyword evidence="3" id="KW-0732">Signal</keyword>
<gene>
    <name evidence="8" type="ORF">EZ428_19535</name>
</gene>
<comment type="caution">
    <text evidence="8">The sequence shown here is derived from an EMBL/GenBank/DDBJ whole genome shotgun (WGS) entry which is preliminary data.</text>
</comment>
<dbReference type="EMBL" id="SJSK01000006">
    <property type="protein sequence ID" value="TCC88252.1"/>
    <property type="molecule type" value="Genomic_DNA"/>
</dbReference>
<evidence type="ECO:0000256" key="1">
    <source>
        <dbReference type="ARBA" id="ARBA00004442"/>
    </source>
</evidence>
<organism evidence="8 9">
    <name type="scientific">Pedobacter frigiditerrae</name>
    <dbReference type="NCBI Taxonomy" id="2530452"/>
    <lineage>
        <taxon>Bacteria</taxon>
        <taxon>Pseudomonadati</taxon>
        <taxon>Bacteroidota</taxon>
        <taxon>Sphingobacteriia</taxon>
        <taxon>Sphingobacteriales</taxon>
        <taxon>Sphingobacteriaceae</taxon>
        <taxon>Pedobacter</taxon>
    </lineage>
</organism>
<accession>A0A4R0MPT3</accession>
<proteinExistence type="inferred from homology"/>
<dbReference type="OrthoDB" id="608091at2"/>
<evidence type="ECO:0000259" key="7">
    <source>
        <dbReference type="Pfam" id="PF14322"/>
    </source>
</evidence>
<dbReference type="Pfam" id="PF14322">
    <property type="entry name" value="SusD-like_3"/>
    <property type="match status" value="1"/>
</dbReference>
<dbReference type="Pfam" id="PF07980">
    <property type="entry name" value="SusD_RagB"/>
    <property type="match status" value="1"/>
</dbReference>
<dbReference type="Gene3D" id="1.25.40.390">
    <property type="match status" value="1"/>
</dbReference>
<evidence type="ECO:0000313" key="9">
    <source>
        <dbReference type="Proteomes" id="UP000292884"/>
    </source>
</evidence>
<name>A0A4R0MPT3_9SPHI</name>
<dbReference type="InterPro" id="IPR011990">
    <property type="entry name" value="TPR-like_helical_dom_sf"/>
</dbReference>
<sequence length="598" mass="67187">MSVLGACKKDFLGQIPDDALAIEDVFQKDDLTRAFLANVYSNIRSETDHSGENVPWEGLSDEMDVTYVNYPMFTMNTNWTKATTNYNYWDFYYKAIRNASYFIQNANSDNNKITDPALLAKWRAEARMLRAYFYFMLLRQYGPFVMMPEVPIAPDATIEEFSLPRSSYDECVNYIVSEIDKAYPDLQEPKQDIPTGDYNRMNKGIALGVKSRLLLYAASPLVNGNTDYADFKNLDGKQLINQSYDVSKWKKAADAAKALIDLNVYALYKEPLANTGGVYNPAVSLKNVFLSNWNSESIMVKASDVTPYDQNGAPRPAGGWSSWGPTQSAVDSYFMANGLPPITGYNGDGSPIINPASGYTESGTTATATSNYAAGASMMYVNREPRFYVAISFNQSKWINAAGGTQANPLVLLMYYGGASGGYTGANWSKTGYSTRKLASPSTSLLAPVTISPRFEIKMRLAEIYLNYVEALNEYNPGHSDILTYLNMVRERAGIPQYGGGAGQITPPSDMRAAIRQERRVELAFENFRFFDTRRWKIAEQVENGPFYGMNATNGTNNTDFQKRTVFETRVFTKKHYFWNILQSELNRDKKLVGNPWW</sequence>
<evidence type="ECO:0000313" key="8">
    <source>
        <dbReference type="EMBL" id="TCC88252.1"/>
    </source>
</evidence>
<dbReference type="Proteomes" id="UP000292884">
    <property type="component" value="Unassembled WGS sequence"/>
</dbReference>